<evidence type="ECO:0000313" key="3">
    <source>
        <dbReference type="EMBL" id="SVB54762.1"/>
    </source>
</evidence>
<dbReference type="Pfam" id="PF21096">
    <property type="entry name" value="RecA_C"/>
    <property type="match status" value="1"/>
</dbReference>
<feature type="domain" description="RecA-like C-terminal" evidence="2">
    <location>
        <begin position="1"/>
        <end position="35"/>
    </location>
</feature>
<dbReference type="EMBL" id="UINC01046568">
    <property type="protein sequence ID" value="SVB54762.1"/>
    <property type="molecule type" value="Genomic_DNA"/>
</dbReference>
<protein>
    <recommendedName>
        <fullName evidence="2">RecA-like C-terminal domain-containing protein</fullName>
    </recommendedName>
</protein>
<organism evidence="3">
    <name type="scientific">marine metagenome</name>
    <dbReference type="NCBI Taxonomy" id="408172"/>
    <lineage>
        <taxon>unclassified sequences</taxon>
        <taxon>metagenomes</taxon>
        <taxon>ecological metagenomes</taxon>
    </lineage>
</organism>
<dbReference type="AlphaFoldDB" id="A0A382EWR7"/>
<name>A0A382EWR7_9ZZZZ</name>
<feature type="compositionally biased region" description="Acidic residues" evidence="1">
    <location>
        <begin position="38"/>
        <end position="48"/>
    </location>
</feature>
<proteinExistence type="predicted"/>
<evidence type="ECO:0000256" key="1">
    <source>
        <dbReference type="SAM" id="MobiDB-lite"/>
    </source>
</evidence>
<reference evidence="3" key="1">
    <citation type="submission" date="2018-05" db="EMBL/GenBank/DDBJ databases">
        <authorList>
            <person name="Lanie J.A."/>
            <person name="Ng W.-L."/>
            <person name="Kazmierczak K.M."/>
            <person name="Andrzejewski T.M."/>
            <person name="Davidsen T.M."/>
            <person name="Wayne K.J."/>
            <person name="Tettelin H."/>
            <person name="Glass J.I."/>
            <person name="Rusch D."/>
            <person name="Podicherti R."/>
            <person name="Tsui H.-C.T."/>
            <person name="Winkler M.E."/>
        </authorList>
    </citation>
    <scope>NUCLEOTIDE SEQUENCE</scope>
</reference>
<sequence length="56" mass="6260">YNGDRIGQGKKNACEFLSENQHLADDIERQIRAKLLDEEADEEADEPDNVTPITGS</sequence>
<evidence type="ECO:0000259" key="2">
    <source>
        <dbReference type="Pfam" id="PF21096"/>
    </source>
</evidence>
<accession>A0A382EWR7</accession>
<dbReference type="InterPro" id="IPR049261">
    <property type="entry name" value="RecA-like_C"/>
</dbReference>
<feature type="non-terminal residue" evidence="3">
    <location>
        <position position="1"/>
    </location>
</feature>
<feature type="region of interest" description="Disordered" evidence="1">
    <location>
        <begin position="37"/>
        <end position="56"/>
    </location>
</feature>
<dbReference type="SUPFAM" id="SSF54752">
    <property type="entry name" value="RecA protein, C-terminal domain"/>
    <property type="match status" value="1"/>
</dbReference>
<dbReference type="Gene3D" id="3.30.250.10">
    <property type="entry name" value="RecA protein, C-terminal domain"/>
    <property type="match status" value="1"/>
</dbReference>
<gene>
    <name evidence="3" type="ORF">METZ01_LOCUS207616</name>
</gene>
<dbReference type="InterPro" id="IPR023400">
    <property type="entry name" value="RecA_C_sf"/>
</dbReference>